<feature type="region of interest" description="Disordered" evidence="1">
    <location>
        <begin position="145"/>
        <end position="206"/>
    </location>
</feature>
<dbReference type="AlphaFoldDB" id="A0A8S4Q730"/>
<sequence length="291" mass="33893">MPYNATEYMRPSEIYYTQDSIGVRFTDGNLLSDVYYSIIEGNLNPNEDIPPLTVVYHDGKPFALGCRRLYIYKKLEELDVIRKVIVEISTPQRESHRFQKLLTTQNGGTSIELRGRFRERRAHVYPWEFYKNRYHYENWTKSEKFKAKDRRRARSDSGPRNQRDQQSRAQSATRMNNRQPIQNTRPVYDQTDQQRSRPVTRKIPGTTIYDYEQPTVYTTPSIPSYNTTPWITSSATGNHTSNATQNAYITESFSSFININRIRQDNPPNSGSDAYAKQKKKSKSCPGCTIL</sequence>
<dbReference type="Proteomes" id="UP000749559">
    <property type="component" value="Unassembled WGS sequence"/>
</dbReference>
<proteinExistence type="predicted"/>
<comment type="caution">
    <text evidence="2">The sequence shown here is derived from an EMBL/GenBank/DDBJ whole genome shotgun (WGS) entry which is preliminary data.</text>
</comment>
<accession>A0A8S4Q730</accession>
<evidence type="ECO:0000256" key="1">
    <source>
        <dbReference type="SAM" id="MobiDB-lite"/>
    </source>
</evidence>
<feature type="region of interest" description="Disordered" evidence="1">
    <location>
        <begin position="262"/>
        <end position="291"/>
    </location>
</feature>
<gene>
    <name evidence="2" type="ORF">OFUS_LOCUS24082</name>
</gene>
<reference evidence="2" key="1">
    <citation type="submission" date="2022-03" db="EMBL/GenBank/DDBJ databases">
        <authorList>
            <person name="Martin C."/>
        </authorList>
    </citation>
    <scope>NUCLEOTIDE SEQUENCE</scope>
</reference>
<evidence type="ECO:0000313" key="2">
    <source>
        <dbReference type="EMBL" id="CAH1800155.1"/>
    </source>
</evidence>
<feature type="compositionally biased region" description="Basic and acidic residues" evidence="1">
    <location>
        <begin position="154"/>
        <end position="166"/>
    </location>
</feature>
<organism evidence="2 3">
    <name type="scientific">Owenia fusiformis</name>
    <name type="common">Polychaete worm</name>
    <dbReference type="NCBI Taxonomy" id="6347"/>
    <lineage>
        <taxon>Eukaryota</taxon>
        <taxon>Metazoa</taxon>
        <taxon>Spiralia</taxon>
        <taxon>Lophotrochozoa</taxon>
        <taxon>Annelida</taxon>
        <taxon>Polychaeta</taxon>
        <taxon>Sedentaria</taxon>
        <taxon>Canalipalpata</taxon>
        <taxon>Sabellida</taxon>
        <taxon>Oweniida</taxon>
        <taxon>Oweniidae</taxon>
        <taxon>Owenia</taxon>
    </lineage>
</organism>
<dbReference type="OrthoDB" id="415230at2759"/>
<evidence type="ECO:0000313" key="3">
    <source>
        <dbReference type="Proteomes" id="UP000749559"/>
    </source>
</evidence>
<keyword evidence="3" id="KW-1185">Reference proteome</keyword>
<name>A0A8S4Q730_OWEFU</name>
<protein>
    <submittedName>
        <fullName evidence="2">Uncharacterized protein</fullName>
    </submittedName>
</protein>
<feature type="compositionally biased region" description="Polar residues" evidence="1">
    <location>
        <begin position="167"/>
        <end position="197"/>
    </location>
</feature>
<dbReference type="EMBL" id="CAIIXF020000011">
    <property type="protein sequence ID" value="CAH1800155.1"/>
    <property type="molecule type" value="Genomic_DNA"/>
</dbReference>